<dbReference type="Pfam" id="PF03928">
    <property type="entry name" value="HbpS-like"/>
    <property type="match status" value="1"/>
</dbReference>
<dbReference type="SUPFAM" id="SSF143744">
    <property type="entry name" value="GlcG-like"/>
    <property type="match status" value="1"/>
</dbReference>
<dbReference type="Gene3D" id="3.30.450.150">
    <property type="entry name" value="Haem-degrading domain"/>
    <property type="match status" value="1"/>
</dbReference>
<dbReference type="AlphaFoldDB" id="A0A512JG67"/>
<dbReference type="PANTHER" id="PTHR34309:SF10">
    <property type="entry name" value="SLR1406 PROTEIN"/>
    <property type="match status" value="1"/>
</dbReference>
<evidence type="ECO:0000313" key="2">
    <source>
        <dbReference type="Proteomes" id="UP000321750"/>
    </source>
</evidence>
<keyword evidence="2" id="KW-1185">Reference proteome</keyword>
<protein>
    <recommendedName>
        <fullName evidence="3">GlcG protein</fullName>
    </recommendedName>
</protein>
<dbReference type="RefSeq" id="WP_147045301.1">
    <property type="nucleotide sequence ID" value="NZ_BJZV01000003.1"/>
</dbReference>
<dbReference type="InterPro" id="IPR005624">
    <property type="entry name" value="PduO/GlcC-like"/>
</dbReference>
<accession>A0A512JG67</accession>
<gene>
    <name evidence="1" type="ORF">MGN01_08000</name>
</gene>
<dbReference type="OrthoDB" id="9815788at2"/>
<evidence type="ECO:0000313" key="1">
    <source>
        <dbReference type="EMBL" id="GEP08955.1"/>
    </source>
</evidence>
<dbReference type="Proteomes" id="UP000321750">
    <property type="component" value="Unassembled WGS sequence"/>
</dbReference>
<comment type="caution">
    <text evidence="1">The sequence shown here is derived from an EMBL/GenBank/DDBJ whole genome shotgun (WGS) entry which is preliminary data.</text>
</comment>
<proteinExistence type="predicted"/>
<dbReference type="InterPro" id="IPR052517">
    <property type="entry name" value="GlcG_carb_metab_protein"/>
</dbReference>
<name>A0A512JG67_9HYPH</name>
<dbReference type="PANTHER" id="PTHR34309">
    <property type="entry name" value="SLR1406 PROTEIN"/>
    <property type="match status" value="1"/>
</dbReference>
<sequence>MSDLTLAAAQTLVATALRTARERSLKPLCVVVYDARGALKSLAAEDGTSLRRAEIARGKANGALALGLGSRAIAKRAQEQPEFVAAVSHVVGPEALVPVAGGVLIRDGEGRVVGAVGVSGDTSDNDEICALAGIEAAGFRGDTGA</sequence>
<dbReference type="InterPro" id="IPR038084">
    <property type="entry name" value="PduO/GlcC-like_sf"/>
</dbReference>
<evidence type="ECO:0008006" key="3">
    <source>
        <dbReference type="Google" id="ProtNLM"/>
    </source>
</evidence>
<dbReference type="EMBL" id="BJZV01000003">
    <property type="protein sequence ID" value="GEP08955.1"/>
    <property type="molecule type" value="Genomic_DNA"/>
</dbReference>
<reference evidence="1 2" key="1">
    <citation type="submission" date="2019-07" db="EMBL/GenBank/DDBJ databases">
        <title>Whole genome shotgun sequence of Methylobacterium gnaphalii NBRC 107716.</title>
        <authorList>
            <person name="Hosoyama A."/>
            <person name="Uohara A."/>
            <person name="Ohji S."/>
            <person name="Ichikawa N."/>
        </authorList>
    </citation>
    <scope>NUCLEOTIDE SEQUENCE [LARGE SCALE GENOMIC DNA]</scope>
    <source>
        <strain evidence="1 2">NBRC 107716</strain>
    </source>
</reference>
<organism evidence="1 2">
    <name type="scientific">Methylobacterium gnaphalii</name>
    <dbReference type="NCBI Taxonomy" id="1010610"/>
    <lineage>
        <taxon>Bacteria</taxon>
        <taxon>Pseudomonadati</taxon>
        <taxon>Pseudomonadota</taxon>
        <taxon>Alphaproteobacteria</taxon>
        <taxon>Hyphomicrobiales</taxon>
        <taxon>Methylobacteriaceae</taxon>
        <taxon>Methylobacterium</taxon>
    </lineage>
</organism>